<evidence type="ECO:0000313" key="2">
    <source>
        <dbReference type="Proteomes" id="UP000615446"/>
    </source>
</evidence>
<protein>
    <submittedName>
        <fullName evidence="1">Uncharacterized protein</fullName>
    </submittedName>
</protein>
<comment type="caution">
    <text evidence="1">The sequence shown here is derived from an EMBL/GenBank/DDBJ whole genome shotgun (WGS) entry which is preliminary data.</text>
</comment>
<evidence type="ECO:0000313" key="1">
    <source>
        <dbReference type="EMBL" id="GES85311.1"/>
    </source>
</evidence>
<accession>A0A8H3QMW8</accession>
<dbReference type="AlphaFoldDB" id="A0A8H3QMW8"/>
<reference evidence="1" key="1">
    <citation type="submission" date="2019-10" db="EMBL/GenBank/DDBJ databases">
        <title>Conservation and host-specific expression of non-tandemly repeated heterogenous ribosome RNA gene in arbuscular mycorrhizal fungi.</title>
        <authorList>
            <person name="Maeda T."/>
            <person name="Kobayashi Y."/>
            <person name="Nakagawa T."/>
            <person name="Ezawa T."/>
            <person name="Yamaguchi K."/>
            <person name="Bino T."/>
            <person name="Nishimoto Y."/>
            <person name="Shigenobu S."/>
            <person name="Kawaguchi M."/>
        </authorList>
    </citation>
    <scope>NUCLEOTIDE SEQUENCE</scope>
    <source>
        <strain evidence="1">HR1</strain>
    </source>
</reference>
<name>A0A8H3QMW8_9GLOM</name>
<organism evidence="1 2">
    <name type="scientific">Rhizophagus clarus</name>
    <dbReference type="NCBI Taxonomy" id="94130"/>
    <lineage>
        <taxon>Eukaryota</taxon>
        <taxon>Fungi</taxon>
        <taxon>Fungi incertae sedis</taxon>
        <taxon>Mucoromycota</taxon>
        <taxon>Glomeromycotina</taxon>
        <taxon>Glomeromycetes</taxon>
        <taxon>Glomerales</taxon>
        <taxon>Glomeraceae</taxon>
        <taxon>Rhizophagus</taxon>
    </lineage>
</organism>
<sequence>MKLTKFNDWFLEHLDAVFGKAVFKFLLESIGYWRFSGDYLESLDLNFNNFSTIIKLYKIGLALNYKRVSLPHGS</sequence>
<gene>
    <name evidence="1" type="ORF">RCL2_001239600</name>
</gene>
<proteinExistence type="predicted"/>
<dbReference type="EMBL" id="BLAL01000092">
    <property type="protein sequence ID" value="GES85311.1"/>
    <property type="molecule type" value="Genomic_DNA"/>
</dbReference>
<dbReference type="Proteomes" id="UP000615446">
    <property type="component" value="Unassembled WGS sequence"/>
</dbReference>